<dbReference type="Proteomes" id="UP001489004">
    <property type="component" value="Unassembled WGS sequence"/>
</dbReference>
<protein>
    <submittedName>
        <fullName evidence="7">Uncharacterized protein</fullName>
    </submittedName>
</protein>
<comment type="subcellular location">
    <subcellularLocation>
        <location evidence="1">Membrane</location>
        <topology evidence="1">Multi-pass membrane protein</topology>
    </subcellularLocation>
</comment>
<proteinExistence type="predicted"/>
<dbReference type="EMBL" id="JALJOR010000003">
    <property type="protein sequence ID" value="KAK9819787.1"/>
    <property type="molecule type" value="Genomic_DNA"/>
</dbReference>
<dbReference type="PANTHER" id="PTHR13285">
    <property type="entry name" value="ACYLTRANSFERASE"/>
    <property type="match status" value="1"/>
</dbReference>
<feature type="transmembrane region" description="Helical" evidence="6">
    <location>
        <begin position="960"/>
        <end position="980"/>
    </location>
</feature>
<name>A0AAW1QEG9_9CHLO</name>
<feature type="transmembrane region" description="Helical" evidence="6">
    <location>
        <begin position="607"/>
        <end position="625"/>
    </location>
</feature>
<gene>
    <name evidence="7" type="ORF">WJX72_002349</name>
</gene>
<keyword evidence="8" id="KW-1185">Reference proteome</keyword>
<reference evidence="7 8" key="1">
    <citation type="journal article" date="2024" name="Nat. Commun.">
        <title>Phylogenomics reveals the evolutionary origins of lichenization in chlorophyte algae.</title>
        <authorList>
            <person name="Puginier C."/>
            <person name="Libourel C."/>
            <person name="Otte J."/>
            <person name="Skaloud P."/>
            <person name="Haon M."/>
            <person name="Grisel S."/>
            <person name="Petersen M."/>
            <person name="Berrin J.G."/>
            <person name="Delaux P.M."/>
            <person name="Dal Grande F."/>
            <person name="Keller J."/>
        </authorList>
    </citation>
    <scope>NUCLEOTIDE SEQUENCE [LARGE SCALE GENOMIC DNA]</scope>
    <source>
        <strain evidence="7 8">SAG 2043</strain>
    </source>
</reference>
<dbReference type="PANTHER" id="PTHR13285:SF18">
    <property type="entry name" value="PROTEIN-CYSTEINE N-PALMITOYLTRANSFERASE RASP"/>
    <property type="match status" value="1"/>
</dbReference>
<dbReference type="GO" id="GO:0016020">
    <property type="term" value="C:membrane"/>
    <property type="evidence" value="ECO:0007669"/>
    <property type="project" value="UniProtKB-SubCell"/>
</dbReference>
<keyword evidence="3 6" id="KW-1133">Transmembrane helix</keyword>
<dbReference type="Pfam" id="PF03062">
    <property type="entry name" value="MBOAT"/>
    <property type="match status" value="1"/>
</dbReference>
<evidence type="ECO:0000256" key="3">
    <source>
        <dbReference type="ARBA" id="ARBA00022989"/>
    </source>
</evidence>
<dbReference type="GO" id="GO:0019432">
    <property type="term" value="P:triglyceride biosynthetic process"/>
    <property type="evidence" value="ECO:0007669"/>
    <property type="project" value="UniProtKB-ARBA"/>
</dbReference>
<evidence type="ECO:0000256" key="5">
    <source>
        <dbReference type="SAM" id="MobiDB-lite"/>
    </source>
</evidence>
<evidence type="ECO:0000256" key="1">
    <source>
        <dbReference type="ARBA" id="ARBA00004141"/>
    </source>
</evidence>
<feature type="transmembrane region" description="Helical" evidence="6">
    <location>
        <begin position="856"/>
        <end position="876"/>
    </location>
</feature>
<accession>A0AAW1QEG9</accession>
<keyword evidence="2 6" id="KW-0812">Transmembrane</keyword>
<dbReference type="GO" id="GO:0005783">
    <property type="term" value="C:endoplasmic reticulum"/>
    <property type="evidence" value="ECO:0007669"/>
    <property type="project" value="TreeGrafter"/>
</dbReference>
<dbReference type="AlphaFoldDB" id="A0AAW1QEG9"/>
<feature type="transmembrane region" description="Helical" evidence="6">
    <location>
        <begin position="1000"/>
        <end position="1020"/>
    </location>
</feature>
<organism evidence="7 8">
    <name type="scientific">[Myrmecia] bisecta</name>
    <dbReference type="NCBI Taxonomy" id="41462"/>
    <lineage>
        <taxon>Eukaryota</taxon>
        <taxon>Viridiplantae</taxon>
        <taxon>Chlorophyta</taxon>
        <taxon>core chlorophytes</taxon>
        <taxon>Trebouxiophyceae</taxon>
        <taxon>Trebouxiales</taxon>
        <taxon>Trebouxiaceae</taxon>
        <taxon>Myrmecia</taxon>
    </lineage>
</organism>
<feature type="transmembrane region" description="Helical" evidence="6">
    <location>
        <begin position="1040"/>
        <end position="1058"/>
    </location>
</feature>
<dbReference type="InterPro" id="IPR051085">
    <property type="entry name" value="MB_O-acyltransferase"/>
</dbReference>
<keyword evidence="4 6" id="KW-0472">Membrane</keyword>
<feature type="region of interest" description="Disordered" evidence="5">
    <location>
        <begin position="1067"/>
        <end position="1130"/>
    </location>
</feature>
<dbReference type="Gene3D" id="1.10.510.10">
    <property type="entry name" value="Transferase(Phosphotransferase) domain 1"/>
    <property type="match status" value="1"/>
</dbReference>
<feature type="transmembrane region" description="Helical" evidence="6">
    <location>
        <begin position="631"/>
        <end position="659"/>
    </location>
</feature>
<evidence type="ECO:0000256" key="4">
    <source>
        <dbReference type="ARBA" id="ARBA00023136"/>
    </source>
</evidence>
<evidence type="ECO:0000256" key="2">
    <source>
        <dbReference type="ARBA" id="ARBA00022692"/>
    </source>
</evidence>
<feature type="transmembrane region" description="Helical" evidence="6">
    <location>
        <begin position="540"/>
        <end position="559"/>
    </location>
</feature>
<evidence type="ECO:0000313" key="7">
    <source>
        <dbReference type="EMBL" id="KAK9819787.1"/>
    </source>
</evidence>
<sequence length="1130" mass="124571">MAPLSLARNLPHRHSWQHVHPFAQHVSQPLYSPAVFAGSTRGLAVHQPRQIRCRAGQGRPLQSHTDRAFALAQNAVLQDDAAAGQPQPPLLEAARQLIHHKLKEAAQAGSAVQICVILVDFKECHVLVKRVEGQLVGRAIPVCLIDFGLSMIAREVHPLSLPAATLQKLTSVPNAVFVGTWMGTSLYSGINQHLGYAPQQGDDWEAVAYLLITTAAHHMTGRHYQPLPWEVHFRPSAIRKPRQVEKLIGELKIVYAIGGKVQQKVVLAAAGRPGHWEDIPLPAQMTPEFFEAVRDLARHAHNPAPGLNSYAVAFRDRLVQELSIPISLLQRQLQQPSPATALKSLKTGRKYVKTGSDSTQPLDSTEAEARRQLAAALKVAVRDELRALGCMFSPGSAQWATHSPAYSAFCTMRETGPQLFRGECEPDIFAETEASAGDMHSALSARDATGFYTEPAEQELRADDVDLKAKFVDLEAKIMHQMAKHDEVSGMMQKTARRTATCGSFTSAWIKPGAALSALVRDSRRNIEGMAQRHSWRLELLLYYLVVGSALLHFVVRGVTVSSDAAGALAGLYGSAAHVGLQPGLLLGRQVDLSDIQWRTFREGLPLSTLVFAAFARLSLLVHRFKPSARGSFYVVAGLAFSAYLHQACVIFTLALLLGNFVLARLCAGRRFGPAAIWTANCLALLLVRWQDGFSFAAVSSRIAFLDSYRGPLRWHIGFNMLSLRMISFAMDLHWAHTGRKPGSRPAVSARGESVRVDDAKARQETSLALHHYSLAAYLAYVLYPPLYIAGPTMTFNSFASQLRHPKVIPHGQVACYALRCLAALLLLEGLTRTLYFNAVAKSGAWRLELLNSGTATFGPTEIAMTGFWVLAFMWLKFLVTWRFFRLWGLMDGIEAPENMLRCFANNYDIEGFWKSWHASYNMWLVRYMYIPLGGSATRLLNIWVIFTFVALWHDLEWRLLGWAWLMCAFFAPELGLKWALKQPSLPFIGLRQRWWYRHLCAAAAAVNITILMAINLVGFVLGMDGVRPFARQLFSQPRFAAAMFAVFFSAAQLMFHWRSLEASSASRTRAPDSGGTPRGNDALSTDGSPSTAEWTAVPAAHGIPGASHASNSHGKPSAANRAGVPAVAK</sequence>
<feature type="compositionally biased region" description="Polar residues" evidence="5">
    <location>
        <begin position="1083"/>
        <end position="1094"/>
    </location>
</feature>
<comment type="caution">
    <text evidence="7">The sequence shown here is derived from an EMBL/GenBank/DDBJ whole genome shotgun (WGS) entry which is preliminary data.</text>
</comment>
<evidence type="ECO:0000313" key="8">
    <source>
        <dbReference type="Proteomes" id="UP001489004"/>
    </source>
</evidence>
<dbReference type="GO" id="GO:0016746">
    <property type="term" value="F:acyltransferase activity"/>
    <property type="evidence" value="ECO:0007669"/>
    <property type="project" value="TreeGrafter"/>
</dbReference>
<evidence type="ECO:0000256" key="6">
    <source>
        <dbReference type="SAM" id="Phobius"/>
    </source>
</evidence>
<dbReference type="InterPro" id="IPR004299">
    <property type="entry name" value="MBOAT_fam"/>
</dbReference>
<feature type="transmembrane region" description="Helical" evidence="6">
    <location>
        <begin position="930"/>
        <end position="954"/>
    </location>
</feature>